<feature type="transmembrane region" description="Helical" evidence="7">
    <location>
        <begin position="162"/>
        <end position="182"/>
    </location>
</feature>
<sequence>MPVAVALPPSRVRVRAHALVRLGLLVALLVAASVAVLVWHPQRLLGAGGPVRLVCFTVVYAVCTVAFAPRPLLNLAAGVMLGAEAGTVAAVAGTVLGAGAAFCLGRLLGREALRPLLRGRLLLGADRQLSEHGLRSTLAMRLLPGVPFAAANYCAAFSRMRCVPFLVGTALGSVPNTMAYVVAGSRAASPGSPAFLIALAVIAVPALLALPVARSARVRAWLARARR</sequence>
<evidence type="ECO:0000256" key="1">
    <source>
        <dbReference type="ARBA" id="ARBA00004651"/>
    </source>
</evidence>
<gene>
    <name evidence="9" type="ORF">K7472_00015</name>
</gene>
<evidence type="ECO:0000256" key="5">
    <source>
        <dbReference type="ARBA" id="ARBA00022989"/>
    </source>
</evidence>
<evidence type="ECO:0000313" key="10">
    <source>
        <dbReference type="Proteomes" id="UP001198565"/>
    </source>
</evidence>
<feature type="transmembrane region" description="Helical" evidence="7">
    <location>
        <begin position="194"/>
        <end position="213"/>
    </location>
</feature>
<evidence type="ECO:0000313" key="9">
    <source>
        <dbReference type="EMBL" id="MBY8883230.1"/>
    </source>
</evidence>
<dbReference type="RefSeq" id="WP_222972740.1">
    <property type="nucleotide sequence ID" value="NZ_JAINVZ010000001.1"/>
</dbReference>
<dbReference type="PANTHER" id="PTHR12677:SF59">
    <property type="entry name" value="GOLGI APPARATUS MEMBRANE PROTEIN TVP38-RELATED"/>
    <property type="match status" value="1"/>
</dbReference>
<evidence type="ECO:0000256" key="2">
    <source>
        <dbReference type="ARBA" id="ARBA00008640"/>
    </source>
</evidence>
<organism evidence="9 10">
    <name type="scientific">Streptantibioticus parmotrematis</name>
    <dbReference type="NCBI Taxonomy" id="2873249"/>
    <lineage>
        <taxon>Bacteria</taxon>
        <taxon>Bacillati</taxon>
        <taxon>Actinomycetota</taxon>
        <taxon>Actinomycetes</taxon>
        <taxon>Kitasatosporales</taxon>
        <taxon>Streptomycetaceae</taxon>
        <taxon>Streptantibioticus</taxon>
    </lineage>
</organism>
<feature type="transmembrane region" description="Helical" evidence="7">
    <location>
        <begin position="51"/>
        <end position="68"/>
    </location>
</feature>
<comment type="subcellular location">
    <subcellularLocation>
        <location evidence="1 7">Cell membrane</location>
        <topology evidence="1 7">Multi-pass membrane protein</topology>
    </subcellularLocation>
</comment>
<dbReference type="InterPro" id="IPR032816">
    <property type="entry name" value="VTT_dom"/>
</dbReference>
<feature type="transmembrane region" description="Helical" evidence="7">
    <location>
        <begin position="18"/>
        <end position="39"/>
    </location>
</feature>
<reference evidence="9 10" key="1">
    <citation type="submission" date="2021-08" db="EMBL/GenBank/DDBJ databases">
        <title>Streptomyces sp. PTM05 isolated from lichen.</title>
        <authorList>
            <person name="Somphong A."/>
            <person name="Phongsopitanun W."/>
            <person name="Tanasupawat S."/>
        </authorList>
    </citation>
    <scope>NUCLEOTIDE SEQUENCE [LARGE SCALE GENOMIC DNA]</scope>
    <source>
        <strain evidence="9 10">Ptm05</strain>
    </source>
</reference>
<dbReference type="PANTHER" id="PTHR12677">
    <property type="entry name" value="GOLGI APPARATUS MEMBRANE PROTEIN TVP38-RELATED"/>
    <property type="match status" value="1"/>
</dbReference>
<feature type="domain" description="VTT" evidence="8">
    <location>
        <begin position="69"/>
        <end position="185"/>
    </location>
</feature>
<keyword evidence="6 7" id="KW-0472">Membrane</keyword>
<evidence type="ECO:0000259" key="8">
    <source>
        <dbReference type="Pfam" id="PF09335"/>
    </source>
</evidence>
<evidence type="ECO:0000256" key="4">
    <source>
        <dbReference type="ARBA" id="ARBA00022692"/>
    </source>
</evidence>
<evidence type="ECO:0000256" key="3">
    <source>
        <dbReference type="ARBA" id="ARBA00022475"/>
    </source>
</evidence>
<evidence type="ECO:0000256" key="7">
    <source>
        <dbReference type="RuleBase" id="RU366058"/>
    </source>
</evidence>
<accession>A0ABS7QLH9</accession>
<keyword evidence="5 7" id="KW-1133">Transmembrane helix</keyword>
<name>A0ABS7QLH9_9ACTN</name>
<proteinExistence type="inferred from homology"/>
<dbReference type="EMBL" id="JAINVZ010000001">
    <property type="protein sequence ID" value="MBY8883230.1"/>
    <property type="molecule type" value="Genomic_DNA"/>
</dbReference>
<dbReference type="Proteomes" id="UP001198565">
    <property type="component" value="Unassembled WGS sequence"/>
</dbReference>
<keyword evidence="10" id="KW-1185">Reference proteome</keyword>
<dbReference type="Pfam" id="PF09335">
    <property type="entry name" value="VTT_dom"/>
    <property type="match status" value="1"/>
</dbReference>
<keyword evidence="4 7" id="KW-0812">Transmembrane</keyword>
<comment type="similarity">
    <text evidence="2 7">Belongs to the TVP38/TMEM64 family.</text>
</comment>
<feature type="transmembrane region" description="Helical" evidence="7">
    <location>
        <begin position="88"/>
        <end position="108"/>
    </location>
</feature>
<keyword evidence="3 7" id="KW-1003">Cell membrane</keyword>
<protein>
    <recommendedName>
        <fullName evidence="7">TVP38/TMEM64 family membrane protein</fullName>
    </recommendedName>
</protein>
<dbReference type="InterPro" id="IPR015414">
    <property type="entry name" value="TMEM64"/>
</dbReference>
<comment type="caution">
    <text evidence="9">The sequence shown here is derived from an EMBL/GenBank/DDBJ whole genome shotgun (WGS) entry which is preliminary data.</text>
</comment>
<evidence type="ECO:0000256" key="6">
    <source>
        <dbReference type="ARBA" id="ARBA00023136"/>
    </source>
</evidence>